<evidence type="ECO:0000313" key="2">
    <source>
        <dbReference type="Proteomes" id="UP000184050"/>
    </source>
</evidence>
<organism evidence="1 2">
    <name type="scientific">Tangfeifania diversioriginum</name>
    <dbReference type="NCBI Taxonomy" id="1168035"/>
    <lineage>
        <taxon>Bacteria</taxon>
        <taxon>Pseudomonadati</taxon>
        <taxon>Bacteroidota</taxon>
        <taxon>Bacteroidia</taxon>
        <taxon>Marinilabiliales</taxon>
        <taxon>Prolixibacteraceae</taxon>
        <taxon>Tangfeifania</taxon>
    </lineage>
</organism>
<protein>
    <submittedName>
        <fullName evidence="1">Uncharacterized protein</fullName>
    </submittedName>
</protein>
<reference evidence="1 2" key="1">
    <citation type="submission" date="2016-11" db="EMBL/GenBank/DDBJ databases">
        <authorList>
            <person name="Jaros S."/>
            <person name="Januszkiewicz K."/>
            <person name="Wedrychowicz H."/>
        </authorList>
    </citation>
    <scope>NUCLEOTIDE SEQUENCE [LARGE SCALE GENOMIC DNA]</scope>
    <source>
        <strain evidence="1 2">DSM 27063</strain>
    </source>
</reference>
<sequence length="170" mass="19645">MKIIEKIAYYTLSKKIKATERQVELLHPDQARKVGVVWRPDEKAAFQFLHDYFARDKVIFRNICVYEDHAGVPADTSIITSKDLNWLGLPKPGPVDEFIETEFDVLFNIALEQNLVLDYITALSRAKFKIGWSPQKSNFFDLNINISGKQDALYLAQQQIYYLAQLNKTT</sequence>
<dbReference type="OrthoDB" id="1120923at2"/>
<dbReference type="EMBL" id="FQZE01000009">
    <property type="protein sequence ID" value="SHJ01580.1"/>
    <property type="molecule type" value="Genomic_DNA"/>
</dbReference>
<dbReference type="STRING" id="1168035.SAMN05444280_10991"/>
<dbReference type="Proteomes" id="UP000184050">
    <property type="component" value="Unassembled WGS sequence"/>
</dbReference>
<dbReference type="Pfam" id="PF21857">
    <property type="entry name" value="DUF6913"/>
    <property type="match status" value="1"/>
</dbReference>
<keyword evidence="2" id="KW-1185">Reference proteome</keyword>
<name>A0A1M6FVB8_9BACT</name>
<dbReference type="AlphaFoldDB" id="A0A1M6FVB8"/>
<gene>
    <name evidence="1" type="ORF">SAMN05444280_10991</name>
</gene>
<dbReference type="RefSeq" id="WP_073168111.1">
    <property type="nucleotide sequence ID" value="NZ_FQZE01000009.1"/>
</dbReference>
<dbReference type="InterPro" id="IPR054207">
    <property type="entry name" value="DUF6913"/>
</dbReference>
<evidence type="ECO:0000313" key="1">
    <source>
        <dbReference type="EMBL" id="SHJ01580.1"/>
    </source>
</evidence>
<proteinExistence type="predicted"/>
<accession>A0A1M6FVB8</accession>